<dbReference type="InterPro" id="IPR011067">
    <property type="entry name" value="Plasmid_toxin/cell-grow_inhib"/>
</dbReference>
<dbReference type="GO" id="GO:0004521">
    <property type="term" value="F:RNA endonuclease activity"/>
    <property type="evidence" value="ECO:0007669"/>
    <property type="project" value="TreeGrafter"/>
</dbReference>
<dbReference type="GO" id="GO:0016075">
    <property type="term" value="P:rRNA catabolic process"/>
    <property type="evidence" value="ECO:0007669"/>
    <property type="project" value="TreeGrafter"/>
</dbReference>
<dbReference type="PIRSF" id="PIRSF033490">
    <property type="entry name" value="MazF"/>
    <property type="match status" value="1"/>
</dbReference>
<evidence type="ECO:0000313" key="2">
    <source>
        <dbReference type="EMBL" id="OGI46953.1"/>
    </source>
</evidence>
<dbReference type="Pfam" id="PF02452">
    <property type="entry name" value="PemK_toxin"/>
    <property type="match status" value="1"/>
</dbReference>
<gene>
    <name evidence="2" type="ORF">A2151_03520</name>
</gene>
<organism evidence="2 3">
    <name type="scientific">Candidatus Muproteobacteria bacterium RBG_16_65_34</name>
    <dbReference type="NCBI Taxonomy" id="1817760"/>
    <lineage>
        <taxon>Bacteria</taxon>
        <taxon>Pseudomonadati</taxon>
        <taxon>Pseudomonadota</taxon>
        <taxon>Candidatus Muproteobacteria</taxon>
    </lineage>
</organism>
<dbReference type="PANTHER" id="PTHR33988:SF2">
    <property type="entry name" value="ENDORIBONUCLEASE MAZF"/>
    <property type="match status" value="1"/>
</dbReference>
<dbReference type="InterPro" id="IPR003477">
    <property type="entry name" value="PemK-like"/>
</dbReference>
<keyword evidence="1" id="KW-0255">Endonuclease</keyword>
<dbReference type="GO" id="GO:0003677">
    <property type="term" value="F:DNA binding"/>
    <property type="evidence" value="ECO:0007669"/>
    <property type="project" value="InterPro"/>
</dbReference>
<evidence type="ECO:0000313" key="3">
    <source>
        <dbReference type="Proteomes" id="UP000178885"/>
    </source>
</evidence>
<dbReference type="Gene3D" id="2.30.30.110">
    <property type="match status" value="1"/>
</dbReference>
<comment type="similarity">
    <text evidence="1">Belongs to the PemK/MazF family.</text>
</comment>
<dbReference type="GO" id="GO:0016787">
    <property type="term" value="F:hydrolase activity"/>
    <property type="evidence" value="ECO:0007669"/>
    <property type="project" value="UniProtKB-KW"/>
</dbReference>
<dbReference type="AlphaFoldDB" id="A0A1F6TP97"/>
<protein>
    <recommendedName>
        <fullName evidence="1">mRNA interferase</fullName>
        <ecNumber evidence="1">3.1.-.-</ecNumber>
    </recommendedName>
</protein>
<sequence>MARILRGEIRWADLNPVRGREQAGLRPVLILSQDVFNERSGTVIAVALTSQSQHAGFPLTLELRSPRLPKKSWVKISQVRTLSVERIGKTMGHVSPEELAQVVEGLNEIISA</sequence>
<keyword evidence="1" id="KW-0540">Nuclease</keyword>
<dbReference type="EC" id="3.1.-.-" evidence="1"/>
<name>A0A1F6TP97_9PROT</name>
<comment type="function">
    <text evidence="1">Toxic component of a type II toxin-antitoxin (TA) system.</text>
</comment>
<evidence type="ECO:0000256" key="1">
    <source>
        <dbReference type="PIRNR" id="PIRNR033490"/>
    </source>
</evidence>
<dbReference type="PANTHER" id="PTHR33988">
    <property type="entry name" value="ENDORIBONUCLEASE MAZF-RELATED"/>
    <property type="match status" value="1"/>
</dbReference>
<dbReference type="Proteomes" id="UP000178885">
    <property type="component" value="Unassembled WGS sequence"/>
</dbReference>
<dbReference type="STRING" id="1817760.A2151_03520"/>
<dbReference type="SUPFAM" id="SSF50118">
    <property type="entry name" value="Cell growth inhibitor/plasmid maintenance toxic component"/>
    <property type="match status" value="1"/>
</dbReference>
<dbReference type="GO" id="GO:0006402">
    <property type="term" value="P:mRNA catabolic process"/>
    <property type="evidence" value="ECO:0007669"/>
    <property type="project" value="TreeGrafter"/>
</dbReference>
<dbReference type="EMBL" id="MFSU01000069">
    <property type="protein sequence ID" value="OGI46953.1"/>
    <property type="molecule type" value="Genomic_DNA"/>
</dbReference>
<proteinExistence type="inferred from homology"/>
<reference evidence="2 3" key="1">
    <citation type="journal article" date="2016" name="Nat. Commun.">
        <title>Thousands of microbial genomes shed light on interconnected biogeochemical processes in an aquifer system.</title>
        <authorList>
            <person name="Anantharaman K."/>
            <person name="Brown C.T."/>
            <person name="Hug L.A."/>
            <person name="Sharon I."/>
            <person name="Castelle C.J."/>
            <person name="Probst A.J."/>
            <person name="Thomas B.C."/>
            <person name="Singh A."/>
            <person name="Wilkins M.J."/>
            <person name="Karaoz U."/>
            <person name="Brodie E.L."/>
            <person name="Williams K.H."/>
            <person name="Hubbard S.S."/>
            <person name="Banfield J.F."/>
        </authorList>
    </citation>
    <scope>NUCLEOTIDE SEQUENCE [LARGE SCALE GENOMIC DNA]</scope>
</reference>
<accession>A0A1F6TP97</accession>
<comment type="caution">
    <text evidence="2">The sequence shown here is derived from an EMBL/GenBank/DDBJ whole genome shotgun (WGS) entry which is preliminary data.</text>
</comment>
<keyword evidence="1" id="KW-0378">Hydrolase</keyword>